<evidence type="ECO:0000313" key="2">
    <source>
        <dbReference type="EMBL" id="HIV24692.1"/>
    </source>
</evidence>
<dbReference type="GO" id="GO:0031177">
    <property type="term" value="F:phosphopantetheine binding"/>
    <property type="evidence" value="ECO:0007669"/>
    <property type="project" value="TreeGrafter"/>
</dbReference>
<dbReference type="Gene3D" id="3.30.559.10">
    <property type="entry name" value="Chloramphenicol acetyltransferase-like domain"/>
    <property type="match status" value="1"/>
</dbReference>
<reference evidence="2" key="1">
    <citation type="submission" date="2020-10" db="EMBL/GenBank/DDBJ databases">
        <authorList>
            <person name="Gilroy R."/>
        </authorList>
    </citation>
    <scope>NUCLEOTIDE SEQUENCE</scope>
    <source>
        <strain evidence="2">CHK188-20938</strain>
    </source>
</reference>
<dbReference type="SUPFAM" id="SSF52777">
    <property type="entry name" value="CoA-dependent acyltransferases"/>
    <property type="match status" value="2"/>
</dbReference>
<dbReference type="GO" id="GO:0043041">
    <property type="term" value="P:amino acid activation for nonribosomal peptide biosynthetic process"/>
    <property type="evidence" value="ECO:0007669"/>
    <property type="project" value="TreeGrafter"/>
</dbReference>
<accession>A0A9D1P279</accession>
<dbReference type="GO" id="GO:0005737">
    <property type="term" value="C:cytoplasm"/>
    <property type="evidence" value="ECO:0007669"/>
    <property type="project" value="TreeGrafter"/>
</dbReference>
<dbReference type="GO" id="GO:0044550">
    <property type="term" value="P:secondary metabolite biosynthetic process"/>
    <property type="evidence" value="ECO:0007669"/>
    <property type="project" value="TreeGrafter"/>
</dbReference>
<organism evidence="2 3">
    <name type="scientific">Candidatus Scatomonas pullistercoris</name>
    <dbReference type="NCBI Taxonomy" id="2840920"/>
    <lineage>
        <taxon>Bacteria</taxon>
        <taxon>Bacillati</taxon>
        <taxon>Bacillota</taxon>
        <taxon>Clostridia</taxon>
        <taxon>Lachnospirales</taxon>
        <taxon>Lachnospiraceae</taxon>
        <taxon>Lachnospiraceae incertae sedis</taxon>
        <taxon>Candidatus Scatomonas</taxon>
    </lineage>
</organism>
<dbReference type="InterPro" id="IPR023213">
    <property type="entry name" value="CAT-like_dom_sf"/>
</dbReference>
<reference evidence="2" key="2">
    <citation type="journal article" date="2021" name="PeerJ">
        <title>Extensive microbial diversity within the chicken gut microbiome revealed by metagenomics and culture.</title>
        <authorList>
            <person name="Gilroy R."/>
            <person name="Ravi A."/>
            <person name="Getino M."/>
            <person name="Pursley I."/>
            <person name="Horton D.L."/>
            <person name="Alikhan N.F."/>
            <person name="Baker D."/>
            <person name="Gharbi K."/>
            <person name="Hall N."/>
            <person name="Watson M."/>
            <person name="Adriaenssens E.M."/>
            <person name="Foster-Nyarko E."/>
            <person name="Jarju S."/>
            <person name="Secka A."/>
            <person name="Antonio M."/>
            <person name="Oren A."/>
            <person name="Chaudhuri R.R."/>
            <person name="La Ragione R."/>
            <person name="Hildebrand F."/>
            <person name="Pallen M.J."/>
        </authorList>
    </citation>
    <scope>NUCLEOTIDE SEQUENCE</scope>
    <source>
        <strain evidence="2">CHK188-20938</strain>
    </source>
</reference>
<gene>
    <name evidence="2" type="ORF">IAB71_02725</name>
</gene>
<dbReference type="AlphaFoldDB" id="A0A9D1P279"/>
<dbReference type="Proteomes" id="UP000824169">
    <property type="component" value="Unassembled WGS sequence"/>
</dbReference>
<comment type="caution">
    <text evidence="2">The sequence shown here is derived from an EMBL/GenBank/DDBJ whole genome shotgun (WGS) entry which is preliminary data.</text>
</comment>
<evidence type="ECO:0000313" key="3">
    <source>
        <dbReference type="Proteomes" id="UP000824169"/>
    </source>
</evidence>
<dbReference type="InterPro" id="IPR001242">
    <property type="entry name" value="Condensation_dom"/>
</dbReference>
<sequence>MKTRKGHPVYPLTVAQKFHLFYQAFCPKKEVLNIGTSLTIDTEIDWEVLRASIYKAYERSEGMRIRFAKDKEGNCYQYIADKEEREIEFVDFTGKTEEEAADTMQEWTRVPFKFQDSPMNRIVMIRTPDGYNGVYFLGDHMTVDAQSLICFLKDIIELYCNAKYEGVPYPKDMASYLEQLKKDLAYEAGSRAQQRDREYFHKLIEESEPIYNGIYGRQGLEFTRQKLQDPTLRAAWNTSDSVDSALDIFHLEAEPTSRLMAFCEKYHVSMVCLLLMGIRTYFQKMNGFDDVSINTAIARRATLLEKKSGGTRIHSFPFRTIIPESKTFLEGIYAIRDKQNEMFRHANFDPVEYFAYRSKIYPQKEKGLTYEPMSLTYQPLTLKEKGLDQLGDIRYKTRWYPNGATTQAMYLTVMHRPDDNGMDFNFEHQVKAVSKKDLEYFYYYLCRILFKGIENPDLTIGDIIKLV</sequence>
<dbReference type="Pfam" id="PF00668">
    <property type="entry name" value="Condensation"/>
    <property type="match status" value="1"/>
</dbReference>
<name>A0A9D1P279_9FIRM</name>
<dbReference type="EMBL" id="DVOO01000009">
    <property type="protein sequence ID" value="HIV24692.1"/>
    <property type="molecule type" value="Genomic_DNA"/>
</dbReference>
<dbReference type="GO" id="GO:0008610">
    <property type="term" value="P:lipid biosynthetic process"/>
    <property type="evidence" value="ECO:0007669"/>
    <property type="project" value="UniProtKB-ARBA"/>
</dbReference>
<evidence type="ECO:0000259" key="1">
    <source>
        <dbReference type="Pfam" id="PF00668"/>
    </source>
</evidence>
<feature type="domain" description="Condensation" evidence="1">
    <location>
        <begin position="9"/>
        <end position="462"/>
    </location>
</feature>
<dbReference type="Gene3D" id="3.30.559.30">
    <property type="entry name" value="Nonribosomal peptide synthetase, condensation domain"/>
    <property type="match status" value="1"/>
</dbReference>
<proteinExistence type="predicted"/>
<protein>
    <submittedName>
        <fullName evidence="2">Peptide synthetase</fullName>
    </submittedName>
</protein>
<dbReference type="GO" id="GO:0003824">
    <property type="term" value="F:catalytic activity"/>
    <property type="evidence" value="ECO:0007669"/>
    <property type="project" value="InterPro"/>
</dbReference>
<dbReference type="PANTHER" id="PTHR45527:SF1">
    <property type="entry name" value="FATTY ACID SYNTHASE"/>
    <property type="match status" value="1"/>
</dbReference>
<dbReference type="PANTHER" id="PTHR45527">
    <property type="entry name" value="NONRIBOSOMAL PEPTIDE SYNTHETASE"/>
    <property type="match status" value="1"/>
</dbReference>